<evidence type="ECO:0000256" key="1">
    <source>
        <dbReference type="SAM" id="SignalP"/>
    </source>
</evidence>
<keyword evidence="1" id="KW-0732">Signal</keyword>
<name>A0A8K0VYR3_9PLEO</name>
<accession>A0A8K0VYR3</accession>
<dbReference type="Proteomes" id="UP000813461">
    <property type="component" value="Unassembled WGS sequence"/>
</dbReference>
<sequence length="100" mass="10183">MHTNFIVSFLALAAGIALAAPAPQFGSGSFASGEGNEVFGNVGLECQVGRQVGECDRFGRCTQFIPPNELSVLNQGSPVAECQAGGATGVIDANGDVVRL</sequence>
<feature type="signal peptide" evidence="1">
    <location>
        <begin position="1"/>
        <end position="19"/>
    </location>
</feature>
<dbReference type="AlphaFoldDB" id="A0A8K0VYR3"/>
<dbReference type="OrthoDB" id="3936755at2759"/>
<reference evidence="2" key="1">
    <citation type="journal article" date="2021" name="Nat. Commun.">
        <title>Genetic determinants of endophytism in the Arabidopsis root mycobiome.</title>
        <authorList>
            <person name="Mesny F."/>
            <person name="Miyauchi S."/>
            <person name="Thiergart T."/>
            <person name="Pickel B."/>
            <person name="Atanasova L."/>
            <person name="Karlsson M."/>
            <person name="Huettel B."/>
            <person name="Barry K.W."/>
            <person name="Haridas S."/>
            <person name="Chen C."/>
            <person name="Bauer D."/>
            <person name="Andreopoulos W."/>
            <person name="Pangilinan J."/>
            <person name="LaButti K."/>
            <person name="Riley R."/>
            <person name="Lipzen A."/>
            <person name="Clum A."/>
            <person name="Drula E."/>
            <person name="Henrissat B."/>
            <person name="Kohler A."/>
            <person name="Grigoriev I.V."/>
            <person name="Martin F.M."/>
            <person name="Hacquard S."/>
        </authorList>
    </citation>
    <scope>NUCLEOTIDE SEQUENCE</scope>
    <source>
        <strain evidence="2">MPI-SDFR-AT-0120</strain>
    </source>
</reference>
<proteinExistence type="predicted"/>
<feature type="chain" id="PRO_5035482740" evidence="1">
    <location>
        <begin position="20"/>
        <end position="100"/>
    </location>
</feature>
<organism evidence="2 3">
    <name type="scientific">Paraphoma chrysanthemicola</name>
    <dbReference type="NCBI Taxonomy" id="798071"/>
    <lineage>
        <taxon>Eukaryota</taxon>
        <taxon>Fungi</taxon>
        <taxon>Dikarya</taxon>
        <taxon>Ascomycota</taxon>
        <taxon>Pezizomycotina</taxon>
        <taxon>Dothideomycetes</taxon>
        <taxon>Pleosporomycetidae</taxon>
        <taxon>Pleosporales</taxon>
        <taxon>Pleosporineae</taxon>
        <taxon>Phaeosphaeriaceae</taxon>
        <taxon>Paraphoma</taxon>
    </lineage>
</organism>
<evidence type="ECO:0000313" key="3">
    <source>
        <dbReference type="Proteomes" id="UP000813461"/>
    </source>
</evidence>
<protein>
    <submittedName>
        <fullName evidence="2">Uncharacterized protein</fullName>
    </submittedName>
</protein>
<comment type="caution">
    <text evidence="2">The sequence shown here is derived from an EMBL/GenBank/DDBJ whole genome shotgun (WGS) entry which is preliminary data.</text>
</comment>
<dbReference type="EMBL" id="JAGMVJ010000010">
    <property type="protein sequence ID" value="KAH7086713.1"/>
    <property type="molecule type" value="Genomic_DNA"/>
</dbReference>
<evidence type="ECO:0000313" key="2">
    <source>
        <dbReference type="EMBL" id="KAH7086713.1"/>
    </source>
</evidence>
<keyword evidence="3" id="KW-1185">Reference proteome</keyword>
<gene>
    <name evidence="2" type="ORF">FB567DRAFT_526088</name>
</gene>